<evidence type="ECO:0000256" key="3">
    <source>
        <dbReference type="ARBA" id="ARBA00022989"/>
    </source>
</evidence>
<name>A0A3Q2ZV55_KRYMA</name>
<feature type="domain" description="Major intrinsically disordered Notch2-binding receptor 1-like C-terminal" evidence="8">
    <location>
        <begin position="734"/>
        <end position="892"/>
    </location>
</feature>
<comment type="similarity">
    <text evidence="1">Belongs to the MINAR family.</text>
</comment>
<keyword evidence="2 7" id="KW-0812">Transmembrane</keyword>
<dbReference type="STRING" id="37003.ENSKMAP00000007105"/>
<dbReference type="PANTHER" id="PTHR31530">
    <property type="entry name" value="MAJOR INTRINSICALLY DISORDERED NOTCH2-BINDING RECEPTOR 1 MINAR1 FAMILY MEMBER"/>
    <property type="match status" value="1"/>
</dbReference>
<dbReference type="OrthoDB" id="8875526at2759"/>
<feature type="compositionally biased region" description="Basic and acidic residues" evidence="6">
    <location>
        <begin position="122"/>
        <end position="149"/>
    </location>
</feature>
<dbReference type="GO" id="GO:0005886">
    <property type="term" value="C:plasma membrane"/>
    <property type="evidence" value="ECO:0007669"/>
    <property type="project" value="TreeGrafter"/>
</dbReference>
<feature type="compositionally biased region" description="Polar residues" evidence="6">
    <location>
        <begin position="206"/>
        <end position="234"/>
    </location>
</feature>
<feature type="region of interest" description="Disordered" evidence="6">
    <location>
        <begin position="452"/>
        <end position="471"/>
    </location>
</feature>
<dbReference type="Proteomes" id="UP000264800">
    <property type="component" value="Unplaced"/>
</dbReference>
<dbReference type="GO" id="GO:0032007">
    <property type="term" value="P:negative regulation of TOR signaling"/>
    <property type="evidence" value="ECO:0007669"/>
    <property type="project" value="TreeGrafter"/>
</dbReference>
<dbReference type="InterPro" id="IPR009626">
    <property type="entry name" value="MINAR1-like_C"/>
</dbReference>
<evidence type="ECO:0000259" key="8">
    <source>
        <dbReference type="Pfam" id="PF06789"/>
    </source>
</evidence>
<dbReference type="GO" id="GO:0008285">
    <property type="term" value="P:negative regulation of cell population proliferation"/>
    <property type="evidence" value="ECO:0007669"/>
    <property type="project" value="TreeGrafter"/>
</dbReference>
<dbReference type="AlphaFoldDB" id="A0A3Q2ZV55"/>
<comment type="subcellular location">
    <subcellularLocation>
        <location evidence="5">Endomembrane system</location>
        <topology evidence="5">Single-pass membrane protein</topology>
    </subcellularLocation>
</comment>
<evidence type="ECO:0000256" key="2">
    <source>
        <dbReference type="ARBA" id="ARBA00022692"/>
    </source>
</evidence>
<dbReference type="InterPro" id="IPR039706">
    <property type="entry name" value="MINAR1-like"/>
</dbReference>
<dbReference type="GeneID" id="108250390"/>
<organism evidence="10 11">
    <name type="scientific">Kryptolebias marmoratus</name>
    <name type="common">Mangrove killifish</name>
    <name type="synonym">Rivulus marmoratus</name>
    <dbReference type="NCBI Taxonomy" id="37003"/>
    <lineage>
        <taxon>Eukaryota</taxon>
        <taxon>Metazoa</taxon>
        <taxon>Chordata</taxon>
        <taxon>Craniata</taxon>
        <taxon>Vertebrata</taxon>
        <taxon>Euteleostomi</taxon>
        <taxon>Actinopterygii</taxon>
        <taxon>Neopterygii</taxon>
        <taxon>Teleostei</taxon>
        <taxon>Neoteleostei</taxon>
        <taxon>Acanthomorphata</taxon>
        <taxon>Ovalentaria</taxon>
        <taxon>Atherinomorphae</taxon>
        <taxon>Cyprinodontiformes</taxon>
        <taxon>Rivulidae</taxon>
        <taxon>Kryptolebias</taxon>
    </lineage>
</organism>
<keyword evidence="3 7" id="KW-1133">Transmembrane helix</keyword>
<dbReference type="GO" id="GO:0012505">
    <property type="term" value="C:endomembrane system"/>
    <property type="evidence" value="ECO:0007669"/>
    <property type="project" value="UniProtKB-SubCell"/>
</dbReference>
<proteinExistence type="inferred from homology"/>
<feature type="compositionally biased region" description="Polar residues" evidence="6">
    <location>
        <begin position="452"/>
        <end position="464"/>
    </location>
</feature>
<protein>
    <submittedName>
        <fullName evidence="10">Membrane integral NOTCH2 associated receptor 1</fullName>
    </submittedName>
</protein>
<evidence type="ECO:0000256" key="4">
    <source>
        <dbReference type="ARBA" id="ARBA00023136"/>
    </source>
</evidence>
<evidence type="ECO:0000259" key="9">
    <source>
        <dbReference type="Pfam" id="PF22948"/>
    </source>
</evidence>
<dbReference type="Pfam" id="PF06789">
    <property type="entry name" value="MINAR1_C"/>
    <property type="match status" value="1"/>
</dbReference>
<feature type="compositionally biased region" description="Basic and acidic residues" evidence="6">
    <location>
        <begin position="605"/>
        <end position="618"/>
    </location>
</feature>
<evidence type="ECO:0000256" key="1">
    <source>
        <dbReference type="ARBA" id="ARBA00006410"/>
    </source>
</evidence>
<feature type="region of interest" description="Disordered" evidence="6">
    <location>
        <begin position="119"/>
        <end position="149"/>
    </location>
</feature>
<evidence type="ECO:0000313" key="10">
    <source>
        <dbReference type="Ensembl" id="ENSKMAP00000007105.1"/>
    </source>
</evidence>
<feature type="region of interest" description="Disordered" evidence="6">
    <location>
        <begin position="206"/>
        <end position="243"/>
    </location>
</feature>
<reference evidence="10" key="2">
    <citation type="submission" date="2025-09" db="UniProtKB">
        <authorList>
            <consortium name="Ensembl"/>
        </authorList>
    </citation>
    <scope>IDENTIFICATION</scope>
</reference>
<dbReference type="CTD" id="23251"/>
<evidence type="ECO:0000313" key="11">
    <source>
        <dbReference type="Proteomes" id="UP000264800"/>
    </source>
</evidence>
<feature type="transmembrane region" description="Helical" evidence="7">
    <location>
        <begin position="870"/>
        <end position="890"/>
    </location>
</feature>
<dbReference type="RefSeq" id="XP_037835963.1">
    <property type="nucleotide sequence ID" value="XM_037980035.1"/>
</dbReference>
<accession>A0A3Q2ZV55</accession>
<dbReference type="KEGG" id="kmr:108250390"/>
<keyword evidence="4 7" id="KW-0472">Membrane</keyword>
<dbReference type="GeneTree" id="ENSGT00530000063851"/>
<evidence type="ECO:0000256" key="7">
    <source>
        <dbReference type="SAM" id="Phobius"/>
    </source>
</evidence>
<dbReference type="Ensembl" id="ENSKMAT00000007220.1">
    <property type="protein sequence ID" value="ENSKMAP00000007105.1"/>
    <property type="gene ID" value="ENSKMAG00000005361.1"/>
</dbReference>
<dbReference type="RefSeq" id="XP_017295746.1">
    <property type="nucleotide sequence ID" value="XM_017440257.3"/>
</dbReference>
<reference evidence="10" key="1">
    <citation type="submission" date="2025-08" db="UniProtKB">
        <authorList>
            <consortium name="Ensembl"/>
        </authorList>
    </citation>
    <scope>IDENTIFICATION</scope>
</reference>
<evidence type="ECO:0000256" key="6">
    <source>
        <dbReference type="SAM" id="MobiDB-lite"/>
    </source>
</evidence>
<sequence>MEPLLECSLILGQILEELDNRHSTMTYQDLCMFLCSRFDLVHLAKVRSLLFYTACLDPGFPASLFKDKMHHSPEDLQSKKLMIAADIVTMFNLIQMNGERAKDQLSTVLRAQIFKHQSMELSRSDNESSNHQDNDRRTSYKHMDYPTDGHHNHPLQQHLDVQGASSCPKLLEKKNCQLVSMSDPNFFLRFNRAPVVDKAHHLPQVHSSLTSGPTETQSTYYPMESTTDQESLQHSPHPEGFSVRSCSQKRNIFKEDFHNFVAFSPKVTNNKYTQRSKAADSFHRRDEHKPATFFNHSFEIPYRNPYFEPELKSPLHPKLRVKHESLDDLQASTYFGPTTVTEHVNSRKHINRAGMQPVWSFKSLNIEEGPPDSERSYLNSKPLQENISIISTNNEQHYTSLKEKVVNSPGFAKKGNGIKNDVALVVREATGLDKRGAVKKFRDKNVHSASFQGDISSSVGTQTEQAERKKVRDYPSKYNNRERHTLKHSEEDSEIISDDISDIFRFLDDMSVCDSMGVVQSSCHNSNGSLSQVTLKSEGDSSPEHNTVRLAKCKLDHLFQSLENPDDELKLSVWKLVMRIGEIEKKLESLSGVHSEMSQVFSKLNKLDEKIQEPETKKGQTGKTSATPDQPHPSPHLHSSTTLPPYVFQCHTTGHNVKKKYGHAGEWGQLDESDSLRTKALKRSMFTRRSSRSLNEENSATESKVASITNSLCNWGTESHSCHPGDTIKDSNKDKIWKTKEAERNDQYQTSQTQRPTKPTKELYLTEQVFVPHTFTPSTKAHTKGSLLYTNMELSNLPDGKQNQPSWTLTEYRHNPGERRKPLSVLDLQIQDCLNPNSLEYWMEDVYTPGYDTLLKRKDAEFRRAKVCKIGALIVAATCTVILVIVVPICTMNS</sequence>
<dbReference type="PANTHER" id="PTHR31530:SF2">
    <property type="entry name" value="MAJOR INTRINSICALLY DISORDERED NOTCH2-BINDING RECEPTOR 1"/>
    <property type="match status" value="1"/>
</dbReference>
<feature type="compositionally biased region" description="Polar residues" evidence="6">
    <location>
        <begin position="619"/>
        <end position="628"/>
    </location>
</feature>
<feature type="region of interest" description="Disordered" evidence="6">
    <location>
        <begin position="605"/>
        <end position="645"/>
    </location>
</feature>
<dbReference type="OMA" id="IMQANYA"/>
<feature type="domain" description="MINAR1 N-terminal helical" evidence="9">
    <location>
        <begin position="6"/>
        <end position="99"/>
    </location>
</feature>
<keyword evidence="11" id="KW-1185">Reference proteome</keyword>
<dbReference type="InterPro" id="IPR055117">
    <property type="entry name" value="MINAR1_N"/>
</dbReference>
<dbReference type="Pfam" id="PF22948">
    <property type="entry name" value="MINAR1_N"/>
    <property type="match status" value="1"/>
</dbReference>
<evidence type="ECO:0000256" key="5">
    <source>
        <dbReference type="ARBA" id="ARBA00037847"/>
    </source>
</evidence>